<dbReference type="EMBL" id="AAVP02000001">
    <property type="protein sequence ID" value="EDK25127.1"/>
    <property type="molecule type" value="Genomic_DNA"/>
</dbReference>
<evidence type="ECO:0000313" key="1">
    <source>
        <dbReference type="EMBL" id="EDK25127.1"/>
    </source>
</evidence>
<evidence type="ECO:0000313" key="2">
    <source>
        <dbReference type="Proteomes" id="UP000003577"/>
    </source>
</evidence>
<reference evidence="1 2" key="2">
    <citation type="submission" date="2007-04" db="EMBL/GenBank/DDBJ databases">
        <title>Draft genome sequence of Ruminococcus torques (ATCC 27756).</title>
        <authorList>
            <person name="Sudarsanam P."/>
            <person name="Ley R."/>
            <person name="Guruge J."/>
            <person name="Turnbaugh P.J."/>
            <person name="Mahowald M."/>
            <person name="Liep D."/>
            <person name="Gordon J."/>
        </authorList>
    </citation>
    <scope>NUCLEOTIDE SEQUENCE [LARGE SCALE GENOMIC DNA]</scope>
    <source>
        <strain evidence="1 2">ATCC 27756</strain>
    </source>
</reference>
<proteinExistence type="predicted"/>
<accession>A5KIH4</accession>
<dbReference type="AlphaFoldDB" id="A5KIH4"/>
<dbReference type="PaxDb" id="411460-RUMTOR_00019"/>
<dbReference type="HOGENOM" id="CLU_3375741_0_0_9"/>
<dbReference type="Proteomes" id="UP000003577">
    <property type="component" value="Unassembled WGS sequence"/>
</dbReference>
<reference evidence="1 2" key="1">
    <citation type="submission" date="2007-03" db="EMBL/GenBank/DDBJ databases">
        <authorList>
            <person name="Fulton L."/>
            <person name="Clifton S."/>
            <person name="Fulton B."/>
            <person name="Xu J."/>
            <person name="Minx P."/>
            <person name="Pepin K.H."/>
            <person name="Johnson M."/>
            <person name="Thiruvilangam P."/>
            <person name="Bhonagiri V."/>
            <person name="Nash W.E."/>
            <person name="Mardis E.R."/>
            <person name="Wilson R.K."/>
        </authorList>
    </citation>
    <scope>NUCLEOTIDE SEQUENCE [LARGE SCALE GENOMIC DNA]</scope>
    <source>
        <strain evidence="1 2">ATCC 27756</strain>
    </source>
</reference>
<name>A5KIH4_9FIRM</name>
<comment type="caution">
    <text evidence="1">The sequence shown here is derived from an EMBL/GenBank/DDBJ whole genome shotgun (WGS) entry which is preliminary data.</text>
</comment>
<organism evidence="1 2">
    <name type="scientific">[Ruminococcus] torques ATCC 27756</name>
    <dbReference type="NCBI Taxonomy" id="411460"/>
    <lineage>
        <taxon>Bacteria</taxon>
        <taxon>Bacillati</taxon>
        <taxon>Bacillota</taxon>
        <taxon>Clostridia</taxon>
        <taxon>Lachnospirales</taxon>
        <taxon>Lachnospiraceae</taxon>
        <taxon>Mediterraneibacter</taxon>
    </lineage>
</organism>
<protein>
    <submittedName>
        <fullName evidence="1">Uncharacterized protein</fullName>
    </submittedName>
</protein>
<sequence length="34" mass="4359">MIFSYHFSFYKHQKAAMGFHRKHFENLDFFLNRY</sequence>
<gene>
    <name evidence="1" type="ORF">RUMTOR_00019</name>
</gene>